<dbReference type="Proteomes" id="UP000077266">
    <property type="component" value="Unassembled WGS sequence"/>
</dbReference>
<sequence>MTLFQSLPTDIHDRILQFVDGLDTLIAAMLTCKSTYVAYHKHQNFIRLCALFNFIGPNALDAALRSVKIYKYMPTHHEPEPGQPGRPFVHVVKTDFSEAAMIAQTVSDDEFKLLAHLARVCNELEVLYSRWHKDRLTDRTSLLTASERDNFRCSIYRLWLLSLYTGPTSIVQEHFKTVEQRAELFYNDYTPQEVYNLHSVIDWMHEVVRQCELPDGRTQNSYHLQCIVAGPETVLNIYTRPDKSRKYLEGITLRRLNASTGDAWRSDLQYVFKKRHLLGPSETEARIPDSIAPMVATAAVPVLTCWKCGEHPGARVWNEDNWNYAPLSLRLESLVHWLPGALKNNTFERPLFLHFLGVPDPMAREQRGHARRKKQDAVKDLVKTIPGLTVSRVLRALCKLPPHEQDILDVDSLPLEPDDFEGIKCTDLLCETCLGEMVTSRLWILWLKEKERAAPSEAEKGNCWFGIDCRLQSFKPDHASFYNHACRNTWPERKARKLADEEVAAVRAAEGNVVGSLVPAPSVSTVTA</sequence>
<gene>
    <name evidence="1" type="ORF">EXIGLDRAFT_747893</name>
</gene>
<evidence type="ECO:0000313" key="1">
    <source>
        <dbReference type="EMBL" id="KZV95926.1"/>
    </source>
</evidence>
<dbReference type="STRING" id="1314781.A0A165K7R9"/>
<reference evidence="1 2" key="1">
    <citation type="journal article" date="2016" name="Mol. Biol. Evol.">
        <title>Comparative Genomics of Early-Diverging Mushroom-Forming Fungi Provides Insights into the Origins of Lignocellulose Decay Capabilities.</title>
        <authorList>
            <person name="Nagy L.G."/>
            <person name="Riley R."/>
            <person name="Tritt A."/>
            <person name="Adam C."/>
            <person name="Daum C."/>
            <person name="Floudas D."/>
            <person name="Sun H."/>
            <person name="Yadav J.S."/>
            <person name="Pangilinan J."/>
            <person name="Larsson K.H."/>
            <person name="Matsuura K."/>
            <person name="Barry K."/>
            <person name="Labutti K."/>
            <person name="Kuo R."/>
            <person name="Ohm R.A."/>
            <person name="Bhattacharya S.S."/>
            <person name="Shirouzu T."/>
            <person name="Yoshinaga Y."/>
            <person name="Martin F.M."/>
            <person name="Grigoriev I.V."/>
            <person name="Hibbett D.S."/>
        </authorList>
    </citation>
    <scope>NUCLEOTIDE SEQUENCE [LARGE SCALE GENOMIC DNA]</scope>
    <source>
        <strain evidence="1 2">HHB12029</strain>
    </source>
</reference>
<dbReference type="InParanoid" id="A0A165K7R9"/>
<evidence type="ECO:0008006" key="3">
    <source>
        <dbReference type="Google" id="ProtNLM"/>
    </source>
</evidence>
<organism evidence="1 2">
    <name type="scientific">Exidia glandulosa HHB12029</name>
    <dbReference type="NCBI Taxonomy" id="1314781"/>
    <lineage>
        <taxon>Eukaryota</taxon>
        <taxon>Fungi</taxon>
        <taxon>Dikarya</taxon>
        <taxon>Basidiomycota</taxon>
        <taxon>Agaricomycotina</taxon>
        <taxon>Agaricomycetes</taxon>
        <taxon>Auriculariales</taxon>
        <taxon>Exidiaceae</taxon>
        <taxon>Exidia</taxon>
    </lineage>
</organism>
<dbReference type="OrthoDB" id="2745518at2759"/>
<name>A0A165K7R9_EXIGL</name>
<proteinExistence type="predicted"/>
<accession>A0A165K7R9</accession>
<protein>
    <recommendedName>
        <fullName evidence="3">Aprataxin and PNK-like factor PBZ domain-containing protein</fullName>
    </recommendedName>
</protein>
<keyword evidence="2" id="KW-1185">Reference proteome</keyword>
<dbReference type="AlphaFoldDB" id="A0A165K7R9"/>
<evidence type="ECO:0000313" key="2">
    <source>
        <dbReference type="Proteomes" id="UP000077266"/>
    </source>
</evidence>
<dbReference type="EMBL" id="KV425949">
    <property type="protein sequence ID" value="KZV95926.1"/>
    <property type="molecule type" value="Genomic_DNA"/>
</dbReference>